<dbReference type="InterPro" id="IPR044926">
    <property type="entry name" value="RGS_subdomain_2"/>
</dbReference>
<evidence type="ECO:0000256" key="2">
    <source>
        <dbReference type="SAM" id="Phobius"/>
    </source>
</evidence>
<feature type="transmembrane region" description="Helical" evidence="2">
    <location>
        <begin position="87"/>
        <end position="110"/>
    </location>
</feature>
<evidence type="ECO:0000313" key="3">
    <source>
        <dbReference type="EMBL" id="KAF4119365.1"/>
    </source>
</evidence>
<feature type="transmembrane region" description="Helical" evidence="2">
    <location>
        <begin position="203"/>
        <end position="222"/>
    </location>
</feature>
<feature type="transmembrane region" description="Helical" evidence="2">
    <location>
        <begin position="53"/>
        <end position="75"/>
    </location>
</feature>
<name>A0A9P4YNX9_9HYPO</name>
<keyword evidence="2" id="KW-1133">Transmembrane helix</keyword>
<sequence>MTLEPRIHGIGEPKLDAVGTFYVCFSAIWTSILAGGMYFLYRKREMPIIRIRGLPLSFGGIIFLHLYWIAVQTGYIYGPWMSAGVEYWIMSIWVPSGIALFHASNTRFLYVAEMQKRYITTTALERRRSANKKGKTLLDRWRAKDHTTQMLILVGAGMAFQLFLTVFMFLVSRKFHDSFGIPGTEVHGDWAARKAAASKGWEWWPSVFWQCIWAWMVAPYTLWRARHLHDTLGWRLQTIGCCVASLHATPMWLIGIYVPAMAPVNKYWIPPQWIAVSIMLIEIFTIFLPCWEVLKQQSLRHETLDSIARWEARNKAGVVNGGSLDTGSTLTSGGKKTRKTKAGSVQTNTSDNSILTMEALEHTLMKNPEPLQQFSALKDFSGENIAFLRRVGEWKAKYYLPRAAGNVMSAISEKDGAPMSPTAEVDIRSSFEDALRIYVDFISSRSAEFQVNLSSPDFKNLAAVFENAARIVYGDEHSPDPATPFENPGWRVGTHSSHSHESDRSDATIMENIRFWGDIPDEFGENVFDDAEVSIKYLVLTNTWPKYVKSRRSMDCSEMSHELGNGRCIFTSEA</sequence>
<dbReference type="AlphaFoldDB" id="A0A9P4YNX9"/>
<dbReference type="Gene3D" id="1.10.167.10">
    <property type="entry name" value="Regulator of G-protein Signalling 4, domain 2"/>
    <property type="match status" value="1"/>
</dbReference>
<evidence type="ECO:0000313" key="4">
    <source>
        <dbReference type="Proteomes" id="UP000749293"/>
    </source>
</evidence>
<dbReference type="RefSeq" id="XP_035318017.1">
    <property type="nucleotide sequence ID" value="XM_035466858.1"/>
</dbReference>
<dbReference type="GeneID" id="55971112"/>
<feature type="transmembrane region" description="Helical" evidence="2">
    <location>
        <begin position="272"/>
        <end position="291"/>
    </location>
</feature>
<proteinExistence type="predicted"/>
<keyword evidence="4" id="KW-1185">Reference proteome</keyword>
<dbReference type="EMBL" id="JAANYQ010000027">
    <property type="protein sequence ID" value="KAF4119365.1"/>
    <property type="molecule type" value="Genomic_DNA"/>
</dbReference>
<reference evidence="3" key="1">
    <citation type="submission" date="2020-03" db="EMBL/GenBank/DDBJ databases">
        <title>Site-based positive gene gene selection in Geosmithia morbida across the United States reveals a broad range of putative effectors and factors for local host and environmental adapation.</title>
        <authorList>
            <person name="Onufrak A."/>
            <person name="Murdoch R.W."/>
            <person name="Gazis R."/>
            <person name="Huff M."/>
            <person name="Staton M."/>
            <person name="Klingeman W."/>
            <person name="Hadziabdic D."/>
        </authorList>
    </citation>
    <scope>NUCLEOTIDE SEQUENCE</scope>
    <source>
        <strain evidence="3">1262</strain>
    </source>
</reference>
<feature type="region of interest" description="Disordered" evidence="1">
    <location>
        <begin position="327"/>
        <end position="348"/>
    </location>
</feature>
<protein>
    <recommendedName>
        <fullName evidence="5">RGS domain-containing protein</fullName>
    </recommendedName>
</protein>
<feature type="transmembrane region" description="Helical" evidence="2">
    <location>
        <begin position="150"/>
        <end position="171"/>
    </location>
</feature>
<dbReference type="InterPro" id="IPR036305">
    <property type="entry name" value="RGS_sf"/>
</dbReference>
<accession>A0A9P4YNX9</accession>
<organism evidence="3 4">
    <name type="scientific">Geosmithia morbida</name>
    <dbReference type="NCBI Taxonomy" id="1094350"/>
    <lineage>
        <taxon>Eukaryota</taxon>
        <taxon>Fungi</taxon>
        <taxon>Dikarya</taxon>
        <taxon>Ascomycota</taxon>
        <taxon>Pezizomycotina</taxon>
        <taxon>Sordariomycetes</taxon>
        <taxon>Hypocreomycetidae</taxon>
        <taxon>Hypocreales</taxon>
        <taxon>Bionectriaceae</taxon>
        <taxon>Geosmithia</taxon>
    </lineage>
</organism>
<evidence type="ECO:0008006" key="5">
    <source>
        <dbReference type="Google" id="ProtNLM"/>
    </source>
</evidence>
<dbReference type="OrthoDB" id="5313079at2759"/>
<dbReference type="Proteomes" id="UP000749293">
    <property type="component" value="Unassembled WGS sequence"/>
</dbReference>
<evidence type="ECO:0000256" key="1">
    <source>
        <dbReference type="SAM" id="MobiDB-lite"/>
    </source>
</evidence>
<keyword evidence="2" id="KW-0472">Membrane</keyword>
<gene>
    <name evidence="3" type="ORF">GMORB2_4884</name>
</gene>
<keyword evidence="2" id="KW-0812">Transmembrane</keyword>
<dbReference type="SUPFAM" id="SSF48097">
    <property type="entry name" value="Regulator of G-protein signaling, RGS"/>
    <property type="match status" value="1"/>
</dbReference>
<feature type="transmembrane region" description="Helical" evidence="2">
    <location>
        <begin position="20"/>
        <end position="41"/>
    </location>
</feature>
<feature type="transmembrane region" description="Helical" evidence="2">
    <location>
        <begin position="234"/>
        <end position="260"/>
    </location>
</feature>
<comment type="caution">
    <text evidence="3">The sequence shown here is derived from an EMBL/GenBank/DDBJ whole genome shotgun (WGS) entry which is preliminary data.</text>
</comment>